<protein>
    <submittedName>
        <fullName evidence="4">Linear amide C-N hydrolase</fullName>
    </submittedName>
</protein>
<accession>A0A3E3IBU0</accession>
<dbReference type="InterPro" id="IPR052193">
    <property type="entry name" value="Peptidase_C59"/>
</dbReference>
<keyword evidence="2 4" id="KW-0378">Hydrolase</keyword>
<gene>
    <name evidence="5" type="ORF">DWY69_02355</name>
    <name evidence="4" type="ORF">DXC51_03655</name>
</gene>
<dbReference type="PANTHER" id="PTHR35527">
    <property type="entry name" value="CHOLOYLGLYCINE HYDROLASE"/>
    <property type="match status" value="1"/>
</dbReference>
<evidence type="ECO:0000313" key="7">
    <source>
        <dbReference type="Proteomes" id="UP000261166"/>
    </source>
</evidence>
<dbReference type="Proteomes" id="UP000261166">
    <property type="component" value="Unassembled WGS sequence"/>
</dbReference>
<dbReference type="InterPro" id="IPR029132">
    <property type="entry name" value="CBAH/NAAA_C"/>
</dbReference>
<evidence type="ECO:0000313" key="6">
    <source>
        <dbReference type="Proteomes" id="UP000260812"/>
    </source>
</evidence>
<organism evidence="4 6">
    <name type="scientific">Eisenbergiella massiliensis</name>
    <dbReference type="NCBI Taxonomy" id="1720294"/>
    <lineage>
        <taxon>Bacteria</taxon>
        <taxon>Bacillati</taxon>
        <taxon>Bacillota</taxon>
        <taxon>Clostridia</taxon>
        <taxon>Lachnospirales</taxon>
        <taxon>Lachnospiraceae</taxon>
        <taxon>Eisenbergiella</taxon>
    </lineage>
</organism>
<evidence type="ECO:0000313" key="5">
    <source>
        <dbReference type="EMBL" id="RGE74224.1"/>
    </source>
</evidence>
<dbReference type="PANTHER" id="PTHR35527:SF2">
    <property type="entry name" value="HYDROLASE"/>
    <property type="match status" value="1"/>
</dbReference>
<evidence type="ECO:0000256" key="1">
    <source>
        <dbReference type="ARBA" id="ARBA00006625"/>
    </source>
</evidence>
<dbReference type="RefSeq" id="WP_025489776.1">
    <property type="nucleotide sequence ID" value="NZ_JBKUNB010000011.1"/>
</dbReference>
<comment type="similarity">
    <text evidence="1">Belongs to the peptidase C59 family.</text>
</comment>
<evidence type="ECO:0000256" key="2">
    <source>
        <dbReference type="ARBA" id="ARBA00022801"/>
    </source>
</evidence>
<dbReference type="EMBL" id="QVLV01000002">
    <property type="protein sequence ID" value="RGE64471.1"/>
    <property type="molecule type" value="Genomic_DNA"/>
</dbReference>
<comment type="caution">
    <text evidence="4">The sequence shown here is derived from an EMBL/GenBank/DDBJ whole genome shotgun (WGS) entry which is preliminary data.</text>
</comment>
<sequence>MKRNGRKKNMVWIVLIIVVVLVLLAAGGAWLAFREELAITGSIRKESEELPVYYMEVNGDYHFQEFLEAGGASSDDEVAAFLTQYISKGFYSVEIEESGPGCSVISAMDENGKHVWGRNFDWTETVTVLVKCVPDDGYASISTCDLQNITNSTELRPDNLMNKMLTIAALYVPMDGINEAGLCVADLEVNEGGMTDMDTDRPDLTMTTATRLLLNQAATADEAIALLEKYDIHASGGISHHLAVSDATGKSVVLEFMDGKMITVNASCATNFNLAKGDSSAGGENAQKRYEELCSAYEANAGVMTRQQVTEVLRRTAQEGEWKTRWSMAYDQETQSISYWFDGDFGNEYQISLEHASAIY</sequence>
<dbReference type="AlphaFoldDB" id="A0A3E3IBU0"/>
<feature type="domain" description="Choloylglycine hydrolase/NAAA C-terminal" evidence="3">
    <location>
        <begin position="102"/>
        <end position="261"/>
    </location>
</feature>
<dbReference type="GO" id="GO:0016787">
    <property type="term" value="F:hydrolase activity"/>
    <property type="evidence" value="ECO:0007669"/>
    <property type="project" value="UniProtKB-KW"/>
</dbReference>
<dbReference type="Gene3D" id="3.60.60.10">
    <property type="entry name" value="Penicillin V Acylase, Chain A"/>
    <property type="match status" value="1"/>
</dbReference>
<dbReference type="OrthoDB" id="8617387at2"/>
<dbReference type="GeneID" id="97986003"/>
<dbReference type="Pfam" id="PF02275">
    <property type="entry name" value="CBAH"/>
    <property type="match status" value="1"/>
</dbReference>
<dbReference type="SUPFAM" id="SSF56235">
    <property type="entry name" value="N-terminal nucleophile aminohydrolases (Ntn hydrolases)"/>
    <property type="match status" value="1"/>
</dbReference>
<evidence type="ECO:0000259" key="3">
    <source>
        <dbReference type="Pfam" id="PF02275"/>
    </source>
</evidence>
<keyword evidence="6" id="KW-1185">Reference proteome</keyword>
<reference evidence="4 7" key="1">
    <citation type="submission" date="2018-08" db="EMBL/GenBank/DDBJ databases">
        <title>A genome reference for cultivated species of the human gut microbiota.</title>
        <authorList>
            <person name="Zou Y."/>
            <person name="Xue W."/>
            <person name="Luo G."/>
        </authorList>
    </citation>
    <scope>NUCLEOTIDE SEQUENCE [LARGE SCALE GENOMIC DNA]</scope>
    <source>
        <strain evidence="5 7">AF26-4BH</strain>
        <strain evidence="4">TF05-5AC</strain>
    </source>
</reference>
<dbReference type="InterPro" id="IPR029055">
    <property type="entry name" value="Ntn_hydrolases_N"/>
</dbReference>
<name>A0A3E3IBU0_9FIRM</name>
<dbReference type="Proteomes" id="UP000260812">
    <property type="component" value="Unassembled WGS sequence"/>
</dbReference>
<evidence type="ECO:0000313" key="4">
    <source>
        <dbReference type="EMBL" id="RGE64471.1"/>
    </source>
</evidence>
<proteinExistence type="inferred from homology"/>
<dbReference type="EMBL" id="QVLU01000002">
    <property type="protein sequence ID" value="RGE74224.1"/>
    <property type="molecule type" value="Genomic_DNA"/>
</dbReference>